<evidence type="ECO:0000256" key="7">
    <source>
        <dbReference type="ARBA" id="ARBA00024867"/>
    </source>
</evidence>
<name>A0A0C2S5T5_CLOBO</name>
<reference evidence="8 9" key="1">
    <citation type="submission" date="2019-04" db="EMBL/GenBank/DDBJ databases">
        <title>Genome sequencing of Clostridium botulinum Groups I-IV and Clostridium butyricum.</title>
        <authorList>
            <person name="Brunt J."/>
            <person name="Van Vliet A.H.M."/>
            <person name="Stringer S.C."/>
            <person name="Carter A.T."/>
            <person name="Peck M.W."/>
        </authorList>
    </citation>
    <scope>NUCLEOTIDE SEQUENCE [LARGE SCALE GENOMIC DNA]</scope>
    <source>
        <strain evidence="8 9">CB-K-33E</strain>
    </source>
</reference>
<dbReference type="Pfam" id="PF00486">
    <property type="entry name" value="Trans_reg_C"/>
    <property type="match status" value="1"/>
</dbReference>
<dbReference type="PROSITE" id="PS50110">
    <property type="entry name" value="RESPONSE_REGULATORY"/>
    <property type="match status" value="1"/>
</dbReference>
<dbReference type="FunFam" id="1.10.10.10:FF:000018">
    <property type="entry name" value="DNA-binding response regulator ResD"/>
    <property type="match status" value="1"/>
</dbReference>
<dbReference type="InterPro" id="IPR039420">
    <property type="entry name" value="WalR-like"/>
</dbReference>
<keyword evidence="6" id="KW-0804">Transcription</keyword>
<accession>A0A0C2S5T5</accession>
<dbReference type="PANTHER" id="PTHR48111:SF21">
    <property type="entry name" value="DNA-BINDING DUAL MASTER TRANSCRIPTIONAL REGULATOR RPAA"/>
    <property type="match status" value="1"/>
</dbReference>
<dbReference type="InterPro" id="IPR016032">
    <property type="entry name" value="Sig_transdc_resp-reg_C-effctor"/>
</dbReference>
<organism evidence="8 9">
    <name type="scientific">Clostridium botulinum</name>
    <dbReference type="NCBI Taxonomy" id="1491"/>
    <lineage>
        <taxon>Bacteria</taxon>
        <taxon>Bacillati</taxon>
        <taxon>Bacillota</taxon>
        <taxon>Clostridia</taxon>
        <taxon>Eubacteriales</taxon>
        <taxon>Clostridiaceae</taxon>
        <taxon>Clostridium</taxon>
    </lineage>
</organism>
<dbReference type="Gene3D" id="1.10.10.10">
    <property type="entry name" value="Winged helix-like DNA-binding domain superfamily/Winged helix DNA-binding domain"/>
    <property type="match status" value="1"/>
</dbReference>
<dbReference type="Gene3D" id="3.40.50.2300">
    <property type="match status" value="1"/>
</dbReference>
<dbReference type="GO" id="GO:0000156">
    <property type="term" value="F:phosphorelay response regulator activity"/>
    <property type="evidence" value="ECO:0007669"/>
    <property type="project" value="TreeGrafter"/>
</dbReference>
<sequence length="228" mass="26490">MNKSFGKVLIVNDDKDSNELINNYLKLSGYKIKIVLDGNDAKSMFLKYAPNVILVDLLTKNLNGMDFLKWIRKQSNIPMIVVTSNNCLFDKVLAFDIGADDYILKPFKVEELLARMKAIIRRCSIESDKSDTISISDLSVNLSTYEVFLKGNIINLPPKEFELLVFLLKNTNKVFTRKELLDEIWGNHNKSDCRTVDVHIKRLREKFEPNENYKIVTLWRKGYKFQTK</sequence>
<dbReference type="InterPro" id="IPR001867">
    <property type="entry name" value="OmpR/PhoB-type_DNA-bd"/>
</dbReference>
<keyword evidence="2" id="KW-0597">Phosphoprotein</keyword>
<evidence type="ECO:0000256" key="4">
    <source>
        <dbReference type="ARBA" id="ARBA00023015"/>
    </source>
</evidence>
<dbReference type="SUPFAM" id="SSF52172">
    <property type="entry name" value="CheY-like"/>
    <property type="match status" value="1"/>
</dbReference>
<evidence type="ECO:0000313" key="9">
    <source>
        <dbReference type="Proteomes" id="UP000473681"/>
    </source>
</evidence>
<evidence type="ECO:0000256" key="3">
    <source>
        <dbReference type="ARBA" id="ARBA00023012"/>
    </source>
</evidence>
<dbReference type="GO" id="GO:0006355">
    <property type="term" value="P:regulation of DNA-templated transcription"/>
    <property type="evidence" value="ECO:0007669"/>
    <property type="project" value="InterPro"/>
</dbReference>
<dbReference type="SMART" id="SM00448">
    <property type="entry name" value="REC"/>
    <property type="match status" value="1"/>
</dbReference>
<dbReference type="EMBL" id="SWVK01000012">
    <property type="protein sequence ID" value="NFN35403.1"/>
    <property type="molecule type" value="Genomic_DNA"/>
</dbReference>
<dbReference type="InterPro" id="IPR011006">
    <property type="entry name" value="CheY-like_superfamily"/>
</dbReference>
<dbReference type="GO" id="GO:0000976">
    <property type="term" value="F:transcription cis-regulatory region binding"/>
    <property type="evidence" value="ECO:0007669"/>
    <property type="project" value="TreeGrafter"/>
</dbReference>
<dbReference type="SUPFAM" id="SSF46894">
    <property type="entry name" value="C-terminal effector domain of the bipartite response regulators"/>
    <property type="match status" value="1"/>
</dbReference>
<evidence type="ECO:0000256" key="1">
    <source>
        <dbReference type="ARBA" id="ARBA00018672"/>
    </source>
</evidence>
<keyword evidence="3" id="KW-0902">Two-component regulatory system</keyword>
<keyword evidence="4" id="KW-0805">Transcription regulation</keyword>
<dbReference type="GO" id="GO:0032993">
    <property type="term" value="C:protein-DNA complex"/>
    <property type="evidence" value="ECO:0007669"/>
    <property type="project" value="TreeGrafter"/>
</dbReference>
<dbReference type="GO" id="GO:0005829">
    <property type="term" value="C:cytosol"/>
    <property type="evidence" value="ECO:0007669"/>
    <property type="project" value="TreeGrafter"/>
</dbReference>
<comment type="caution">
    <text evidence="8">The sequence shown here is derived from an EMBL/GenBank/DDBJ whole genome shotgun (WGS) entry which is preliminary data.</text>
</comment>
<dbReference type="CDD" id="cd00383">
    <property type="entry name" value="trans_reg_C"/>
    <property type="match status" value="1"/>
</dbReference>
<keyword evidence="5" id="KW-0238">DNA-binding</keyword>
<evidence type="ECO:0000256" key="2">
    <source>
        <dbReference type="ARBA" id="ARBA00022553"/>
    </source>
</evidence>
<dbReference type="OrthoDB" id="9790442at2"/>
<comment type="function">
    <text evidence="7">May play the central regulatory role in sporulation. It may be an element of the effector pathway responsible for the activation of sporulation genes in response to nutritional stress. Spo0A may act in concert with spo0H (a sigma factor) to control the expression of some genes that are critical to the sporulation process.</text>
</comment>
<dbReference type="AlphaFoldDB" id="A0A0C2S5T5"/>
<dbReference type="RefSeq" id="WP_041082310.1">
    <property type="nucleotide sequence ID" value="NZ_JACBBU010000006.1"/>
</dbReference>
<dbReference type="Proteomes" id="UP000473681">
    <property type="component" value="Unassembled WGS sequence"/>
</dbReference>
<gene>
    <name evidence="8" type="ORF">FDB51_09765</name>
</gene>
<dbReference type="InterPro" id="IPR001789">
    <property type="entry name" value="Sig_transdc_resp-reg_receiver"/>
</dbReference>
<dbReference type="Pfam" id="PF00072">
    <property type="entry name" value="Response_reg"/>
    <property type="match status" value="1"/>
</dbReference>
<dbReference type="PROSITE" id="PS51755">
    <property type="entry name" value="OMPR_PHOB"/>
    <property type="match status" value="1"/>
</dbReference>
<dbReference type="PANTHER" id="PTHR48111">
    <property type="entry name" value="REGULATOR OF RPOS"/>
    <property type="match status" value="1"/>
</dbReference>
<evidence type="ECO:0000256" key="6">
    <source>
        <dbReference type="ARBA" id="ARBA00023163"/>
    </source>
</evidence>
<proteinExistence type="predicted"/>
<evidence type="ECO:0000256" key="5">
    <source>
        <dbReference type="ARBA" id="ARBA00023125"/>
    </source>
</evidence>
<protein>
    <recommendedName>
        <fullName evidence="1">Stage 0 sporulation protein A homolog</fullName>
    </recommendedName>
</protein>
<dbReference type="SMART" id="SM00862">
    <property type="entry name" value="Trans_reg_C"/>
    <property type="match status" value="1"/>
</dbReference>
<evidence type="ECO:0000313" key="8">
    <source>
        <dbReference type="EMBL" id="NFN35403.1"/>
    </source>
</evidence>
<dbReference type="Gene3D" id="6.10.250.690">
    <property type="match status" value="1"/>
</dbReference>
<dbReference type="InterPro" id="IPR036388">
    <property type="entry name" value="WH-like_DNA-bd_sf"/>
</dbReference>